<keyword evidence="6" id="KW-0414">Isoprene biosynthesis</keyword>
<dbReference type="InterPro" id="IPR008949">
    <property type="entry name" value="Isoprenoid_synthase_dom_sf"/>
</dbReference>
<comment type="cofactor">
    <cofactor evidence="1">
        <name>Mg(2+)</name>
        <dbReference type="ChEBI" id="CHEBI:18420"/>
    </cofactor>
</comment>
<dbReference type="OrthoDB" id="9927103at2759"/>
<keyword evidence="5" id="KW-0460">Magnesium</keyword>
<name>A0A8J2RTB7_9CRUS</name>
<dbReference type="PANTHER" id="PTHR12001">
    <property type="entry name" value="GERANYLGERANYL PYROPHOSPHATE SYNTHASE"/>
    <property type="match status" value="1"/>
</dbReference>
<keyword evidence="9" id="KW-1185">Reference proteome</keyword>
<dbReference type="GO" id="GO:0004659">
    <property type="term" value="F:prenyltransferase activity"/>
    <property type="evidence" value="ECO:0007669"/>
    <property type="project" value="InterPro"/>
</dbReference>
<dbReference type="GO" id="GO:0042811">
    <property type="term" value="P:pheromone biosynthetic process"/>
    <property type="evidence" value="ECO:0007669"/>
    <property type="project" value="UniProtKB-ARBA"/>
</dbReference>
<dbReference type="InterPro" id="IPR033749">
    <property type="entry name" value="Polyprenyl_synt_CS"/>
</dbReference>
<dbReference type="PROSITE" id="PS00444">
    <property type="entry name" value="POLYPRENYL_SYNTHASE_2"/>
    <property type="match status" value="1"/>
</dbReference>
<dbReference type="GO" id="GO:0005739">
    <property type="term" value="C:mitochondrion"/>
    <property type="evidence" value="ECO:0007669"/>
    <property type="project" value="TreeGrafter"/>
</dbReference>
<evidence type="ECO:0000256" key="4">
    <source>
        <dbReference type="ARBA" id="ARBA00022723"/>
    </source>
</evidence>
<dbReference type="Pfam" id="PF00348">
    <property type="entry name" value="polyprenyl_synt"/>
    <property type="match status" value="1"/>
</dbReference>
<dbReference type="Gene3D" id="1.10.600.10">
    <property type="entry name" value="Farnesyl Diphosphate Synthase"/>
    <property type="match status" value="1"/>
</dbReference>
<proteinExistence type="inferred from homology"/>
<dbReference type="PANTHER" id="PTHR12001:SF69">
    <property type="entry name" value="ALL TRANS-POLYPRENYL-DIPHOSPHATE SYNTHASE PDSS1"/>
    <property type="match status" value="1"/>
</dbReference>
<gene>
    <name evidence="8" type="ORF">DGAL_LOCUS4991</name>
</gene>
<dbReference type="GO" id="GO:0008299">
    <property type="term" value="P:isoprenoid biosynthetic process"/>
    <property type="evidence" value="ECO:0007669"/>
    <property type="project" value="UniProtKB-KW"/>
</dbReference>
<evidence type="ECO:0000256" key="6">
    <source>
        <dbReference type="ARBA" id="ARBA00023229"/>
    </source>
</evidence>
<keyword evidence="4" id="KW-0479">Metal-binding</keyword>
<dbReference type="AlphaFoldDB" id="A0A8J2RTB7"/>
<sequence length="416" mass="46219">MSRFLFGQRLAMKITSRHLREGYNGLFKSQLLTTNLIKHKNQIQTGIPNITNVALDAVPTTGNLTLRYDAVVRQDLSGLYGDIRKCLSETQATLVPITQYYFDGEGKAIRPVITMCLAKAINYHLNVTSPYAFCLFCFHLIIYVIDYITICSFNKIRSVVEKQKKVAQIVEMIHTASLVHDDVIDAADSRRNKSSVNMVWGQKKSVVAGDFIVGRSLELSAKIQNQEVINLIAKIVSDLVSGELMQLDGSANAEERFQHYMEKTFKKTASLIANGCQAVSVLAGANSTVQTVAFQFGRQLGMTFQLVDDMLDFVSTSAQLGKPAAADLRLGLATAPVLFAAQKFPELNQLILRRFNKPGDVETAFDLVHRSDGLEKTKELAGQYCDDAVTQLAQLSPSPYQQVLFTLTHELLDRLK</sequence>
<evidence type="ECO:0000256" key="2">
    <source>
        <dbReference type="ARBA" id="ARBA00006706"/>
    </source>
</evidence>
<comment type="caution">
    <text evidence="8">The sequence shown here is derived from an EMBL/GenBank/DDBJ whole genome shotgun (WGS) entry which is preliminary data.</text>
</comment>
<dbReference type="SUPFAM" id="SSF48576">
    <property type="entry name" value="Terpenoid synthases"/>
    <property type="match status" value="1"/>
</dbReference>
<evidence type="ECO:0000256" key="5">
    <source>
        <dbReference type="ARBA" id="ARBA00022842"/>
    </source>
</evidence>
<evidence type="ECO:0000313" key="9">
    <source>
        <dbReference type="Proteomes" id="UP000789390"/>
    </source>
</evidence>
<evidence type="ECO:0000256" key="3">
    <source>
        <dbReference type="ARBA" id="ARBA00022679"/>
    </source>
</evidence>
<reference evidence="8" key="1">
    <citation type="submission" date="2021-11" db="EMBL/GenBank/DDBJ databases">
        <authorList>
            <person name="Schell T."/>
        </authorList>
    </citation>
    <scope>NUCLEOTIDE SEQUENCE</scope>
    <source>
        <strain evidence="8">M5</strain>
    </source>
</reference>
<comment type="similarity">
    <text evidence="2 7">Belongs to the FPP/GGPP synthase family.</text>
</comment>
<dbReference type="CDD" id="cd00685">
    <property type="entry name" value="Trans_IPPS_HT"/>
    <property type="match status" value="1"/>
</dbReference>
<dbReference type="Proteomes" id="UP000789390">
    <property type="component" value="Unassembled WGS sequence"/>
</dbReference>
<dbReference type="GO" id="GO:0006744">
    <property type="term" value="P:ubiquinone biosynthetic process"/>
    <property type="evidence" value="ECO:0007669"/>
    <property type="project" value="TreeGrafter"/>
</dbReference>
<dbReference type="InterPro" id="IPR000092">
    <property type="entry name" value="Polyprenyl_synt"/>
</dbReference>
<organism evidence="8 9">
    <name type="scientific">Daphnia galeata</name>
    <dbReference type="NCBI Taxonomy" id="27404"/>
    <lineage>
        <taxon>Eukaryota</taxon>
        <taxon>Metazoa</taxon>
        <taxon>Ecdysozoa</taxon>
        <taxon>Arthropoda</taxon>
        <taxon>Crustacea</taxon>
        <taxon>Branchiopoda</taxon>
        <taxon>Diplostraca</taxon>
        <taxon>Cladocera</taxon>
        <taxon>Anomopoda</taxon>
        <taxon>Daphniidae</taxon>
        <taxon>Daphnia</taxon>
    </lineage>
</organism>
<protein>
    <recommendedName>
        <fullName evidence="10">Decaprenyl-diphosphate synthase subunit 1</fullName>
    </recommendedName>
</protein>
<dbReference type="GO" id="GO:1990234">
    <property type="term" value="C:transferase complex"/>
    <property type="evidence" value="ECO:0007669"/>
    <property type="project" value="TreeGrafter"/>
</dbReference>
<dbReference type="SFLD" id="SFLDS00005">
    <property type="entry name" value="Isoprenoid_Synthase_Type_I"/>
    <property type="match status" value="1"/>
</dbReference>
<dbReference type="EMBL" id="CAKKLH010000087">
    <property type="protein sequence ID" value="CAH0102571.1"/>
    <property type="molecule type" value="Genomic_DNA"/>
</dbReference>
<evidence type="ECO:0000256" key="7">
    <source>
        <dbReference type="RuleBase" id="RU004466"/>
    </source>
</evidence>
<dbReference type="GO" id="GO:0046872">
    <property type="term" value="F:metal ion binding"/>
    <property type="evidence" value="ECO:0007669"/>
    <property type="project" value="UniProtKB-KW"/>
</dbReference>
<evidence type="ECO:0000313" key="8">
    <source>
        <dbReference type="EMBL" id="CAH0102571.1"/>
    </source>
</evidence>
<accession>A0A8J2RTB7</accession>
<keyword evidence="3 7" id="KW-0808">Transferase</keyword>
<evidence type="ECO:0008006" key="10">
    <source>
        <dbReference type="Google" id="ProtNLM"/>
    </source>
</evidence>
<evidence type="ECO:0000256" key="1">
    <source>
        <dbReference type="ARBA" id="ARBA00001946"/>
    </source>
</evidence>